<name>A0A9D0ZIS9_9FIRM</name>
<dbReference type="SUPFAM" id="SSF52540">
    <property type="entry name" value="P-loop containing nucleoside triphosphate hydrolases"/>
    <property type="match status" value="1"/>
</dbReference>
<dbReference type="Pfam" id="PF07650">
    <property type="entry name" value="KH_2"/>
    <property type="match status" value="1"/>
</dbReference>
<dbReference type="EMBL" id="DVFW01000042">
    <property type="protein sequence ID" value="HIQ81160.1"/>
    <property type="molecule type" value="Genomic_DNA"/>
</dbReference>
<comment type="function">
    <text evidence="7">An essential GTPase that binds both GDP and GTP, with rapid nucleotide exchange. Plays a role in 16S rRNA processing and 30S ribosomal subunit biogenesis and possibly also in cell cycle regulation and energy metabolism.</text>
</comment>
<dbReference type="InterPro" id="IPR015946">
    <property type="entry name" value="KH_dom-like_a/b"/>
</dbReference>
<evidence type="ECO:0000256" key="2">
    <source>
        <dbReference type="ARBA" id="ARBA00020484"/>
    </source>
</evidence>
<reference evidence="12" key="2">
    <citation type="journal article" date="2021" name="PeerJ">
        <title>Extensive microbial diversity within the chicken gut microbiome revealed by metagenomics and culture.</title>
        <authorList>
            <person name="Gilroy R."/>
            <person name="Ravi A."/>
            <person name="Getino M."/>
            <person name="Pursley I."/>
            <person name="Horton D.L."/>
            <person name="Alikhan N.F."/>
            <person name="Baker D."/>
            <person name="Gharbi K."/>
            <person name="Hall N."/>
            <person name="Watson M."/>
            <person name="Adriaenssens E.M."/>
            <person name="Foster-Nyarko E."/>
            <person name="Jarju S."/>
            <person name="Secka A."/>
            <person name="Antonio M."/>
            <person name="Oren A."/>
            <person name="Chaudhuri R.R."/>
            <person name="La Ragione R."/>
            <person name="Hildebrand F."/>
            <person name="Pallen M.J."/>
        </authorList>
    </citation>
    <scope>NUCLEOTIDE SEQUENCE</scope>
    <source>
        <strain evidence="12">ChiSjej1B19-3389</strain>
    </source>
</reference>
<dbReference type="GO" id="GO:0070181">
    <property type="term" value="F:small ribosomal subunit rRNA binding"/>
    <property type="evidence" value="ECO:0007669"/>
    <property type="project" value="UniProtKB-UniRule"/>
</dbReference>
<keyword evidence="7" id="KW-0690">Ribosome biogenesis</keyword>
<feature type="binding site" evidence="7">
    <location>
        <begin position="131"/>
        <end position="134"/>
    </location>
    <ligand>
        <name>GTP</name>
        <dbReference type="ChEBI" id="CHEBI:37565"/>
    </ligand>
</feature>
<feature type="region of interest" description="G1" evidence="8">
    <location>
        <begin position="22"/>
        <end position="29"/>
    </location>
</feature>
<keyword evidence="7" id="KW-0963">Cytoplasm</keyword>
<comment type="subunit">
    <text evidence="7">Monomer.</text>
</comment>
<evidence type="ECO:0000256" key="6">
    <source>
        <dbReference type="ARBA" id="ARBA00023136"/>
    </source>
</evidence>
<organism evidence="12 13">
    <name type="scientific">Candidatus Scatavimonas merdigallinarum</name>
    <dbReference type="NCBI Taxonomy" id="2840914"/>
    <lineage>
        <taxon>Bacteria</taxon>
        <taxon>Bacillati</taxon>
        <taxon>Bacillota</taxon>
        <taxon>Clostridia</taxon>
        <taxon>Eubacteriales</taxon>
        <taxon>Oscillospiraceae</taxon>
        <taxon>Oscillospiraceae incertae sedis</taxon>
        <taxon>Candidatus Scatavimonas</taxon>
    </lineage>
</organism>
<keyword evidence="5 7" id="KW-0342">GTP-binding</keyword>
<dbReference type="NCBIfam" id="TIGR00231">
    <property type="entry name" value="small_GTP"/>
    <property type="match status" value="1"/>
</dbReference>
<dbReference type="NCBIfam" id="NF000908">
    <property type="entry name" value="PRK00089.1"/>
    <property type="match status" value="1"/>
</dbReference>
<feature type="region of interest" description="G2" evidence="8">
    <location>
        <begin position="48"/>
        <end position="52"/>
    </location>
</feature>
<evidence type="ECO:0000256" key="8">
    <source>
        <dbReference type="PROSITE-ProRule" id="PRU01050"/>
    </source>
</evidence>
<gene>
    <name evidence="7 12" type="primary">era</name>
    <name evidence="12" type="ORF">IAD32_07775</name>
</gene>
<dbReference type="Proteomes" id="UP000886787">
    <property type="component" value="Unassembled WGS sequence"/>
</dbReference>
<feature type="domain" description="KH type-2" evidence="10">
    <location>
        <begin position="205"/>
        <end position="291"/>
    </location>
</feature>
<dbReference type="FunFam" id="3.30.300.20:FF:000003">
    <property type="entry name" value="GTPase Era"/>
    <property type="match status" value="1"/>
</dbReference>
<dbReference type="InterPro" id="IPR005225">
    <property type="entry name" value="Small_GTP-bd"/>
</dbReference>
<dbReference type="Gene3D" id="3.40.50.300">
    <property type="entry name" value="P-loop containing nucleotide triphosphate hydrolases"/>
    <property type="match status" value="1"/>
</dbReference>
<dbReference type="CDD" id="cd22534">
    <property type="entry name" value="KH-II_Era"/>
    <property type="match status" value="1"/>
</dbReference>
<dbReference type="AlphaFoldDB" id="A0A9D0ZIS9"/>
<accession>A0A9D0ZIS9</accession>
<evidence type="ECO:0000313" key="13">
    <source>
        <dbReference type="Proteomes" id="UP000886787"/>
    </source>
</evidence>
<dbReference type="PANTHER" id="PTHR42698">
    <property type="entry name" value="GTPASE ERA"/>
    <property type="match status" value="1"/>
</dbReference>
<evidence type="ECO:0000256" key="3">
    <source>
        <dbReference type="ARBA" id="ARBA00022741"/>
    </source>
</evidence>
<dbReference type="GO" id="GO:0003924">
    <property type="term" value="F:GTPase activity"/>
    <property type="evidence" value="ECO:0007669"/>
    <property type="project" value="UniProtKB-UniRule"/>
</dbReference>
<dbReference type="GO" id="GO:0005829">
    <property type="term" value="C:cytosol"/>
    <property type="evidence" value="ECO:0007669"/>
    <property type="project" value="TreeGrafter"/>
</dbReference>
<feature type="domain" description="Era-type G" evidence="11">
    <location>
        <begin position="14"/>
        <end position="182"/>
    </location>
</feature>
<evidence type="ECO:0000256" key="4">
    <source>
        <dbReference type="ARBA" id="ARBA00022884"/>
    </source>
</evidence>
<dbReference type="CDD" id="cd04163">
    <property type="entry name" value="Era"/>
    <property type="match status" value="1"/>
</dbReference>
<keyword evidence="6 7" id="KW-0472">Membrane</keyword>
<dbReference type="PANTHER" id="PTHR42698:SF1">
    <property type="entry name" value="GTPASE ERA, MITOCHONDRIAL"/>
    <property type="match status" value="1"/>
</dbReference>
<comment type="similarity">
    <text evidence="1 7 8 9">Belongs to the TRAFAC class TrmE-Era-EngA-EngB-Septin-like GTPase superfamily. Era GTPase family.</text>
</comment>
<dbReference type="InterPro" id="IPR030388">
    <property type="entry name" value="G_ERA_dom"/>
</dbReference>
<evidence type="ECO:0000259" key="11">
    <source>
        <dbReference type="PROSITE" id="PS51713"/>
    </source>
</evidence>
<evidence type="ECO:0000256" key="1">
    <source>
        <dbReference type="ARBA" id="ARBA00007921"/>
    </source>
</evidence>
<comment type="subcellular location">
    <subcellularLocation>
        <location evidence="7">Cytoplasm</location>
    </subcellularLocation>
    <subcellularLocation>
        <location evidence="7">Cell membrane</location>
        <topology evidence="7">Peripheral membrane protein</topology>
    </subcellularLocation>
</comment>
<keyword evidence="7" id="KW-0699">rRNA-binding</keyword>
<proteinExistence type="inferred from homology"/>
<dbReference type="GO" id="GO:0005886">
    <property type="term" value="C:plasma membrane"/>
    <property type="evidence" value="ECO:0007669"/>
    <property type="project" value="UniProtKB-SubCell"/>
</dbReference>
<dbReference type="GO" id="GO:0000028">
    <property type="term" value="P:ribosomal small subunit assembly"/>
    <property type="evidence" value="ECO:0007669"/>
    <property type="project" value="TreeGrafter"/>
</dbReference>
<dbReference type="NCBIfam" id="TIGR00436">
    <property type="entry name" value="era"/>
    <property type="match status" value="1"/>
</dbReference>
<dbReference type="InterPro" id="IPR027417">
    <property type="entry name" value="P-loop_NTPase"/>
</dbReference>
<protein>
    <recommendedName>
        <fullName evidence="2 7">GTPase Era</fullName>
    </recommendedName>
</protein>
<feature type="binding site" evidence="7">
    <location>
        <begin position="69"/>
        <end position="73"/>
    </location>
    <ligand>
        <name>GTP</name>
        <dbReference type="ChEBI" id="CHEBI:37565"/>
    </ligand>
</feature>
<evidence type="ECO:0000256" key="9">
    <source>
        <dbReference type="RuleBase" id="RU003761"/>
    </source>
</evidence>
<dbReference type="InterPro" id="IPR005662">
    <property type="entry name" value="GTPase_Era-like"/>
</dbReference>
<dbReference type="PROSITE" id="PS50823">
    <property type="entry name" value="KH_TYPE_2"/>
    <property type="match status" value="1"/>
</dbReference>
<keyword evidence="7" id="KW-1003">Cell membrane</keyword>
<feature type="region of interest" description="G3" evidence="8">
    <location>
        <begin position="69"/>
        <end position="72"/>
    </location>
</feature>
<sequence length="311" mass="34667">MTSTGYHAENGQEKTAFIAIVGRPNVGKSSILNQLLGQKVAIVSSKPQTTRTRIMGVLTKADIQLVFIDTPGMHKPKTQLGDYMVRAVRESVSGVDACLLVAQAGKAPADMELLLVEKFKALGIPAVLALNKIDLVKNKEDLMQNIADYSKLFDFSAVVPVSALHANGMQALENELKKQARQGRHLFEGDTLTDQPERVLAAEMIREKILRQLNHEIPHGTAVIVEKMQAREESGIMDMDAVIYCERESHKGIIIGKNGAMLKRIGSYARQDMEAFFACKINLSLWVKVKEDWRNRRGILRSLGYDSDYFR</sequence>
<evidence type="ECO:0000259" key="10">
    <source>
        <dbReference type="PROSITE" id="PS50823"/>
    </source>
</evidence>
<dbReference type="GO" id="GO:0005525">
    <property type="term" value="F:GTP binding"/>
    <property type="evidence" value="ECO:0007669"/>
    <property type="project" value="UniProtKB-UniRule"/>
</dbReference>
<evidence type="ECO:0000256" key="7">
    <source>
        <dbReference type="HAMAP-Rule" id="MF_00367"/>
    </source>
</evidence>
<dbReference type="InterPro" id="IPR006073">
    <property type="entry name" value="GTP-bd"/>
</dbReference>
<feature type="region of interest" description="G4" evidence="8">
    <location>
        <begin position="131"/>
        <end position="134"/>
    </location>
</feature>
<evidence type="ECO:0000256" key="5">
    <source>
        <dbReference type="ARBA" id="ARBA00023134"/>
    </source>
</evidence>
<dbReference type="InterPro" id="IPR009019">
    <property type="entry name" value="KH_sf_prok-type"/>
</dbReference>
<feature type="region of interest" description="G5" evidence="8">
    <location>
        <begin position="161"/>
        <end position="163"/>
    </location>
</feature>
<reference evidence="12" key="1">
    <citation type="submission" date="2020-10" db="EMBL/GenBank/DDBJ databases">
        <authorList>
            <person name="Gilroy R."/>
        </authorList>
    </citation>
    <scope>NUCLEOTIDE SEQUENCE</scope>
    <source>
        <strain evidence="12">ChiSjej1B19-3389</strain>
    </source>
</reference>
<comment type="caution">
    <text evidence="12">The sequence shown here is derived from an EMBL/GenBank/DDBJ whole genome shotgun (WGS) entry which is preliminary data.</text>
</comment>
<keyword evidence="3 7" id="KW-0547">Nucleotide-binding</keyword>
<dbReference type="Gene3D" id="3.30.300.20">
    <property type="match status" value="1"/>
</dbReference>
<dbReference type="Pfam" id="PF01926">
    <property type="entry name" value="MMR_HSR1"/>
    <property type="match status" value="1"/>
</dbReference>
<dbReference type="SUPFAM" id="SSF54814">
    <property type="entry name" value="Prokaryotic type KH domain (KH-domain type II)"/>
    <property type="match status" value="1"/>
</dbReference>
<keyword evidence="4 7" id="KW-0694">RNA-binding</keyword>
<dbReference type="PROSITE" id="PS51713">
    <property type="entry name" value="G_ERA"/>
    <property type="match status" value="1"/>
</dbReference>
<evidence type="ECO:0000313" key="12">
    <source>
        <dbReference type="EMBL" id="HIQ81160.1"/>
    </source>
</evidence>
<dbReference type="GO" id="GO:0043024">
    <property type="term" value="F:ribosomal small subunit binding"/>
    <property type="evidence" value="ECO:0007669"/>
    <property type="project" value="TreeGrafter"/>
</dbReference>
<dbReference type="InterPro" id="IPR004044">
    <property type="entry name" value="KH_dom_type_2"/>
</dbReference>
<dbReference type="HAMAP" id="MF_00367">
    <property type="entry name" value="GTPase_Era"/>
    <property type="match status" value="1"/>
</dbReference>
<feature type="binding site" evidence="7">
    <location>
        <begin position="22"/>
        <end position="29"/>
    </location>
    <ligand>
        <name>GTP</name>
        <dbReference type="ChEBI" id="CHEBI:37565"/>
    </ligand>
</feature>